<dbReference type="SUPFAM" id="SSF46785">
    <property type="entry name" value="Winged helix' DNA-binding domain"/>
    <property type="match status" value="1"/>
</dbReference>
<dbReference type="PRINTS" id="PR00778">
    <property type="entry name" value="HTHARSR"/>
</dbReference>
<evidence type="ECO:0000256" key="1">
    <source>
        <dbReference type="ARBA" id="ARBA00023015"/>
    </source>
</evidence>
<evidence type="ECO:0000313" key="6">
    <source>
        <dbReference type="Proteomes" id="UP001595816"/>
    </source>
</evidence>
<dbReference type="CDD" id="cd00090">
    <property type="entry name" value="HTH_ARSR"/>
    <property type="match status" value="1"/>
</dbReference>
<dbReference type="InterPro" id="IPR051081">
    <property type="entry name" value="HTH_MetalResp_TranReg"/>
</dbReference>
<keyword evidence="1" id="KW-0805">Transcription regulation</keyword>
<dbReference type="Proteomes" id="UP001595816">
    <property type="component" value="Unassembled WGS sequence"/>
</dbReference>
<dbReference type="PANTHER" id="PTHR33154:SF12">
    <property type="entry name" value="TRANSCRIPTIONAL REGULATORY PROTEIN"/>
    <property type="match status" value="1"/>
</dbReference>
<evidence type="ECO:0000256" key="3">
    <source>
        <dbReference type="ARBA" id="ARBA00023163"/>
    </source>
</evidence>
<feature type="domain" description="HTH arsR-type" evidence="4">
    <location>
        <begin position="9"/>
        <end position="102"/>
    </location>
</feature>
<organism evidence="5 6">
    <name type="scientific">Hamadaea flava</name>
    <dbReference type="NCBI Taxonomy" id="1742688"/>
    <lineage>
        <taxon>Bacteria</taxon>
        <taxon>Bacillati</taxon>
        <taxon>Actinomycetota</taxon>
        <taxon>Actinomycetes</taxon>
        <taxon>Micromonosporales</taxon>
        <taxon>Micromonosporaceae</taxon>
        <taxon>Hamadaea</taxon>
    </lineage>
</organism>
<dbReference type="RefSeq" id="WP_253750411.1">
    <property type="nucleotide sequence ID" value="NZ_JAMZDZ010000001.1"/>
</dbReference>
<dbReference type="InterPro" id="IPR036390">
    <property type="entry name" value="WH_DNA-bd_sf"/>
</dbReference>
<proteinExistence type="predicted"/>
<name>A0ABV8LRT3_9ACTN</name>
<evidence type="ECO:0000256" key="2">
    <source>
        <dbReference type="ARBA" id="ARBA00023125"/>
    </source>
</evidence>
<keyword evidence="3" id="KW-0804">Transcription</keyword>
<dbReference type="InterPro" id="IPR001845">
    <property type="entry name" value="HTH_ArsR_DNA-bd_dom"/>
</dbReference>
<reference evidence="6" key="1">
    <citation type="journal article" date="2019" name="Int. J. Syst. Evol. Microbiol.">
        <title>The Global Catalogue of Microorganisms (GCM) 10K type strain sequencing project: providing services to taxonomists for standard genome sequencing and annotation.</title>
        <authorList>
            <consortium name="The Broad Institute Genomics Platform"/>
            <consortium name="The Broad Institute Genome Sequencing Center for Infectious Disease"/>
            <person name="Wu L."/>
            <person name="Ma J."/>
        </authorList>
    </citation>
    <scope>NUCLEOTIDE SEQUENCE [LARGE SCALE GENOMIC DNA]</scope>
    <source>
        <strain evidence="6">CGMCC 4.7289</strain>
    </source>
</reference>
<dbReference type="InterPro" id="IPR036388">
    <property type="entry name" value="WH-like_DNA-bd_sf"/>
</dbReference>
<keyword evidence="2" id="KW-0238">DNA-binding</keyword>
<gene>
    <name evidence="5" type="ORF">ACFOZ4_24350</name>
</gene>
<sequence length="114" mass="12242">MTSAVHPDEPALTEVPVTAVLFALSDPVRLQIVQTLSGGHEYACGHLFPDMPKATRSHHLKVLREAGLTTTRREGTSKFVRLRAGEVAERFPGLLDAVLPDPADALPAAPDPAR</sequence>
<dbReference type="PROSITE" id="PS50987">
    <property type="entry name" value="HTH_ARSR_2"/>
    <property type="match status" value="1"/>
</dbReference>
<dbReference type="EMBL" id="JBHSAY010000013">
    <property type="protein sequence ID" value="MFC4133755.1"/>
    <property type="molecule type" value="Genomic_DNA"/>
</dbReference>
<evidence type="ECO:0000259" key="4">
    <source>
        <dbReference type="PROSITE" id="PS50987"/>
    </source>
</evidence>
<dbReference type="SMART" id="SM00418">
    <property type="entry name" value="HTH_ARSR"/>
    <property type="match status" value="1"/>
</dbReference>
<accession>A0ABV8LRT3</accession>
<dbReference type="PANTHER" id="PTHR33154">
    <property type="entry name" value="TRANSCRIPTIONAL REGULATOR, ARSR FAMILY"/>
    <property type="match status" value="1"/>
</dbReference>
<keyword evidence="6" id="KW-1185">Reference proteome</keyword>
<comment type="caution">
    <text evidence="5">The sequence shown here is derived from an EMBL/GenBank/DDBJ whole genome shotgun (WGS) entry which is preliminary data.</text>
</comment>
<dbReference type="InterPro" id="IPR011991">
    <property type="entry name" value="ArsR-like_HTH"/>
</dbReference>
<evidence type="ECO:0000313" key="5">
    <source>
        <dbReference type="EMBL" id="MFC4133755.1"/>
    </source>
</evidence>
<dbReference type="Gene3D" id="1.10.10.10">
    <property type="entry name" value="Winged helix-like DNA-binding domain superfamily/Winged helix DNA-binding domain"/>
    <property type="match status" value="1"/>
</dbReference>
<protein>
    <submittedName>
        <fullName evidence="5">ArsR/SmtB family transcription factor</fullName>
    </submittedName>
</protein>